<dbReference type="AlphaFoldDB" id="A0A7J6WE75"/>
<sequence>MRAIGDCFTGDLTWENTKAVLRDYYCTPAALSAQHSQFYKLEWKTGETLVNFGTRAVTEAQFLANKNLITLDGAFLVVKGALQVNTVVWDCFHSSWPCIKFMTDIAAVFKEMPPFVGPSKYTPRFSANNNTPKWKSPSIVVLAIPEGLSVPVKLRGPQLTFLEEAVESVS</sequence>
<name>A0A7J6WE75_THATH</name>
<evidence type="ECO:0000313" key="2">
    <source>
        <dbReference type="Proteomes" id="UP000554482"/>
    </source>
</evidence>
<dbReference type="EMBL" id="JABWDY010017565">
    <property type="protein sequence ID" value="KAF5195263.1"/>
    <property type="molecule type" value="Genomic_DNA"/>
</dbReference>
<gene>
    <name evidence="1" type="ORF">FRX31_015150</name>
</gene>
<comment type="caution">
    <text evidence="1">The sequence shown here is derived from an EMBL/GenBank/DDBJ whole genome shotgun (WGS) entry which is preliminary data.</text>
</comment>
<dbReference type="Proteomes" id="UP000554482">
    <property type="component" value="Unassembled WGS sequence"/>
</dbReference>
<evidence type="ECO:0000313" key="1">
    <source>
        <dbReference type="EMBL" id="KAF5195263.1"/>
    </source>
</evidence>
<organism evidence="1 2">
    <name type="scientific">Thalictrum thalictroides</name>
    <name type="common">Rue-anemone</name>
    <name type="synonym">Anemone thalictroides</name>
    <dbReference type="NCBI Taxonomy" id="46969"/>
    <lineage>
        <taxon>Eukaryota</taxon>
        <taxon>Viridiplantae</taxon>
        <taxon>Streptophyta</taxon>
        <taxon>Embryophyta</taxon>
        <taxon>Tracheophyta</taxon>
        <taxon>Spermatophyta</taxon>
        <taxon>Magnoliopsida</taxon>
        <taxon>Ranunculales</taxon>
        <taxon>Ranunculaceae</taxon>
        <taxon>Thalictroideae</taxon>
        <taxon>Thalictrum</taxon>
    </lineage>
</organism>
<protein>
    <submittedName>
        <fullName evidence="1">Uncharacterized protein</fullName>
    </submittedName>
</protein>
<accession>A0A7J6WE75</accession>
<reference evidence="1 2" key="1">
    <citation type="submission" date="2020-06" db="EMBL/GenBank/DDBJ databases">
        <title>Transcriptomic and genomic resources for Thalictrum thalictroides and T. hernandezii: Facilitating candidate gene discovery in an emerging model plant lineage.</title>
        <authorList>
            <person name="Arias T."/>
            <person name="Riano-Pachon D.M."/>
            <person name="Di Stilio V.S."/>
        </authorList>
    </citation>
    <scope>NUCLEOTIDE SEQUENCE [LARGE SCALE GENOMIC DNA]</scope>
    <source>
        <strain evidence="2">cv. WT478/WT964</strain>
        <tissue evidence="1">Leaves</tissue>
    </source>
</reference>
<proteinExistence type="predicted"/>
<keyword evidence="2" id="KW-1185">Reference proteome</keyword>